<sequence length="70" mass="6577">MQHVPSSIETREIGEAELDGVAGGLNIGNIGGLNVAPATGLDLGGVDLGGIAAGVSAPLQTSLGGVAAGL</sequence>
<dbReference type="EMBL" id="CP032229">
    <property type="protein sequence ID" value="QBJ92971.1"/>
    <property type="molecule type" value="Genomic_DNA"/>
</dbReference>
<gene>
    <name evidence="1" type="ORF">D0Z67_23575</name>
</gene>
<keyword evidence="2" id="KW-1185">Reference proteome</keyword>
<evidence type="ECO:0000313" key="2">
    <source>
        <dbReference type="Proteomes" id="UP000292547"/>
    </source>
</evidence>
<dbReference type="RefSeq" id="WP_031182525.1">
    <property type="nucleotide sequence ID" value="NZ_CP032229.1"/>
</dbReference>
<organism evidence="1 2">
    <name type="scientific">Streptomyces seoulensis</name>
    <dbReference type="NCBI Taxonomy" id="73044"/>
    <lineage>
        <taxon>Bacteria</taxon>
        <taxon>Bacillati</taxon>
        <taxon>Actinomycetota</taxon>
        <taxon>Actinomycetes</taxon>
        <taxon>Kitasatosporales</taxon>
        <taxon>Streptomycetaceae</taxon>
        <taxon>Streptomyces</taxon>
    </lineage>
</organism>
<protein>
    <submittedName>
        <fullName evidence="1">Type A2 lantipeptide</fullName>
    </submittedName>
</protein>
<dbReference type="GeneID" id="300101894"/>
<dbReference type="KEGG" id="sseo:D0Z67_23575"/>
<evidence type="ECO:0000313" key="1">
    <source>
        <dbReference type="EMBL" id="QBJ92971.1"/>
    </source>
</evidence>
<dbReference type="AlphaFoldDB" id="A0A4P6U1Q5"/>
<reference evidence="1 2" key="1">
    <citation type="submission" date="2018-08" db="EMBL/GenBank/DDBJ databases">
        <title>The complete genome sequence of Streptomyces seoulensis, a pioneer strain for nickel superoxide dismutase discovery.</title>
        <authorList>
            <person name="Shin J."/>
            <person name="Lee J.-S."/>
            <person name="Lee E.-J."/>
            <person name="Youn H.-D."/>
        </authorList>
    </citation>
    <scope>NUCLEOTIDE SEQUENCE [LARGE SCALE GENOMIC DNA]</scope>
    <source>
        <strain evidence="1 2">KCTC 9819</strain>
    </source>
</reference>
<dbReference type="Proteomes" id="UP000292547">
    <property type="component" value="Chromosome"/>
</dbReference>
<accession>A0A4P6U1Q5</accession>
<proteinExistence type="predicted"/>
<name>A0A4P6U1Q5_STRSO</name>